<dbReference type="AlphaFoldDB" id="A0A5E4QSY3"/>
<accession>A0A5E4QSY3</accession>
<reference evidence="1 2" key="1">
    <citation type="submission" date="2017-07" db="EMBL/GenBank/DDBJ databases">
        <authorList>
            <person name="Talla V."/>
            <person name="Backstrom N."/>
        </authorList>
    </citation>
    <scope>NUCLEOTIDE SEQUENCE [LARGE SCALE GENOMIC DNA]</scope>
</reference>
<name>A0A5E4QSY3_9NEOP</name>
<keyword evidence="2" id="KW-1185">Reference proteome</keyword>
<sequence length="80" mass="9032">MLRKYPPNFAETARCAEETIRDCTGRSAFKILSSIKKLSERVEVKKDSVELAAPGITQRVPRLQPLKDQEKSKKPSVFLA</sequence>
<evidence type="ECO:0000313" key="1">
    <source>
        <dbReference type="EMBL" id="VVD00824.1"/>
    </source>
</evidence>
<protein>
    <submittedName>
        <fullName evidence="1">Uncharacterized protein</fullName>
    </submittedName>
</protein>
<gene>
    <name evidence="1" type="ORF">LSINAPIS_LOCUS11385</name>
</gene>
<dbReference type="EMBL" id="FZQP02005000">
    <property type="protein sequence ID" value="VVD00824.1"/>
    <property type="molecule type" value="Genomic_DNA"/>
</dbReference>
<organism evidence="1 2">
    <name type="scientific">Leptidea sinapis</name>
    <dbReference type="NCBI Taxonomy" id="189913"/>
    <lineage>
        <taxon>Eukaryota</taxon>
        <taxon>Metazoa</taxon>
        <taxon>Ecdysozoa</taxon>
        <taxon>Arthropoda</taxon>
        <taxon>Hexapoda</taxon>
        <taxon>Insecta</taxon>
        <taxon>Pterygota</taxon>
        <taxon>Neoptera</taxon>
        <taxon>Endopterygota</taxon>
        <taxon>Lepidoptera</taxon>
        <taxon>Glossata</taxon>
        <taxon>Ditrysia</taxon>
        <taxon>Papilionoidea</taxon>
        <taxon>Pieridae</taxon>
        <taxon>Dismorphiinae</taxon>
        <taxon>Leptidea</taxon>
    </lineage>
</organism>
<proteinExistence type="predicted"/>
<evidence type="ECO:0000313" key="2">
    <source>
        <dbReference type="Proteomes" id="UP000324832"/>
    </source>
</evidence>
<dbReference type="Proteomes" id="UP000324832">
    <property type="component" value="Unassembled WGS sequence"/>
</dbReference>